<dbReference type="EC" id="4.3.1.1" evidence="4"/>
<dbReference type="SUPFAM" id="SSF48557">
    <property type="entry name" value="L-aspartase-like"/>
    <property type="match status" value="1"/>
</dbReference>
<dbReference type="GO" id="GO:0008797">
    <property type="term" value="F:aspartate ammonia-lyase activity"/>
    <property type="evidence" value="ECO:0007669"/>
    <property type="project" value="UniProtKB-EC"/>
</dbReference>
<evidence type="ECO:0000259" key="3">
    <source>
        <dbReference type="Pfam" id="PF10415"/>
    </source>
</evidence>
<dbReference type="GO" id="GO:0005829">
    <property type="term" value="C:cytosol"/>
    <property type="evidence" value="ECO:0007669"/>
    <property type="project" value="TreeGrafter"/>
</dbReference>
<dbReference type="Gene3D" id="1.10.40.30">
    <property type="entry name" value="Fumarase/aspartase (C-terminal domain)"/>
    <property type="match status" value="1"/>
</dbReference>
<keyword evidence="1 4" id="KW-0456">Lyase</keyword>
<dbReference type="PRINTS" id="PR00145">
    <property type="entry name" value="ARGSUCLYASE"/>
</dbReference>
<organism evidence="4 5">
    <name type="scientific">Rhodoferax antarcticus ANT.BR</name>
    <dbReference type="NCBI Taxonomy" id="1111071"/>
    <lineage>
        <taxon>Bacteria</taxon>
        <taxon>Pseudomonadati</taxon>
        <taxon>Pseudomonadota</taxon>
        <taxon>Betaproteobacteria</taxon>
        <taxon>Burkholderiales</taxon>
        <taxon>Comamonadaceae</taxon>
        <taxon>Rhodoferax</taxon>
    </lineage>
</organism>
<dbReference type="RefSeq" id="WP_075587557.1">
    <property type="nucleotide sequence ID" value="NZ_MSYM01000017.1"/>
</dbReference>
<dbReference type="InterPro" id="IPR008948">
    <property type="entry name" value="L-Aspartase-like"/>
</dbReference>
<dbReference type="InterPro" id="IPR020557">
    <property type="entry name" value="Fumarate_lyase_CS"/>
</dbReference>
<dbReference type="PANTHER" id="PTHR42696:SF2">
    <property type="entry name" value="ASPARTATE AMMONIA-LYASE"/>
    <property type="match status" value="1"/>
</dbReference>
<protein>
    <submittedName>
        <fullName evidence="4">Putative aspartate ammonia-lyase</fullName>
        <ecNumber evidence="4">4.3.1.1</ecNumber>
    </submittedName>
</protein>
<dbReference type="GO" id="GO:0006531">
    <property type="term" value="P:aspartate metabolic process"/>
    <property type="evidence" value="ECO:0007669"/>
    <property type="project" value="TreeGrafter"/>
</dbReference>
<dbReference type="PROSITE" id="PS00163">
    <property type="entry name" value="FUMARATE_LYASES"/>
    <property type="match status" value="1"/>
</dbReference>
<dbReference type="EMBL" id="MSYM01000017">
    <property type="protein sequence ID" value="OLP05281.1"/>
    <property type="molecule type" value="Genomic_DNA"/>
</dbReference>
<accession>A0A1Q8YB24</accession>
<feature type="domain" description="Fumarate lyase N-terminal" evidence="2">
    <location>
        <begin position="11"/>
        <end position="342"/>
    </location>
</feature>
<dbReference type="STRING" id="81479.RA876_10955"/>
<feature type="domain" description="Fumarase C C-terminal" evidence="3">
    <location>
        <begin position="408"/>
        <end position="461"/>
    </location>
</feature>
<dbReference type="Gene3D" id="1.10.275.10">
    <property type="entry name" value="Fumarase/aspartase (N-terminal domain)"/>
    <property type="match status" value="1"/>
</dbReference>
<comment type="caution">
    <text evidence="4">The sequence shown here is derived from an EMBL/GenBank/DDBJ whole genome shotgun (WGS) entry which is preliminary data.</text>
</comment>
<dbReference type="InterPro" id="IPR022761">
    <property type="entry name" value="Fumarate_lyase_N"/>
</dbReference>
<evidence type="ECO:0000256" key="1">
    <source>
        <dbReference type="ARBA" id="ARBA00023239"/>
    </source>
</evidence>
<dbReference type="Proteomes" id="UP000185911">
    <property type="component" value="Unassembled WGS sequence"/>
</dbReference>
<dbReference type="FunFam" id="1.20.200.10:FF:000001">
    <property type="entry name" value="Fumarate hydratase, mitochondrial"/>
    <property type="match status" value="1"/>
</dbReference>
<reference evidence="4 5" key="1">
    <citation type="submission" date="2017-01" db="EMBL/GenBank/DDBJ databases">
        <title>Genome sequence of Rhodoferax antarcticus ANT.BR, a psychrophilic purple nonsulfur bacterium from an Antarctic microbial mat.</title>
        <authorList>
            <person name="Baker J."/>
            <person name="Riester C."/>
            <person name="Skinner B."/>
            <person name="Newell A."/>
            <person name="Swingley W."/>
            <person name="Madigan M."/>
            <person name="Jung D."/>
            <person name="Asao M."/>
            <person name="Chen M."/>
            <person name="Loughlin P."/>
            <person name="Pan H."/>
            <person name="Lin S."/>
            <person name="Li N."/>
            <person name="Shaw J."/>
            <person name="Prado M."/>
            <person name="Sherman C."/>
            <person name="Li X."/>
            <person name="Tang J."/>
            <person name="Blankenship R."/>
            <person name="Zhao T."/>
            <person name="Touchman J."/>
            <person name="Sattley M."/>
        </authorList>
    </citation>
    <scope>NUCLEOTIDE SEQUENCE [LARGE SCALE GENOMIC DNA]</scope>
    <source>
        <strain evidence="4 5">ANT.BR</strain>
    </source>
</reference>
<dbReference type="AlphaFoldDB" id="A0A1Q8YB24"/>
<dbReference type="InterPro" id="IPR051546">
    <property type="entry name" value="Aspartate_Ammonia-Lyase"/>
</dbReference>
<dbReference type="Gene3D" id="1.20.200.10">
    <property type="entry name" value="Fumarase/aspartase (Central domain)"/>
    <property type="match status" value="1"/>
</dbReference>
<dbReference type="InterPro" id="IPR018951">
    <property type="entry name" value="Fumarase_C_C"/>
</dbReference>
<dbReference type="PANTHER" id="PTHR42696">
    <property type="entry name" value="ASPARTATE AMMONIA-LYASE"/>
    <property type="match status" value="1"/>
</dbReference>
<dbReference type="Pfam" id="PF10415">
    <property type="entry name" value="FumaraseC_C"/>
    <property type="match status" value="1"/>
</dbReference>
<gene>
    <name evidence="4" type="ORF">BLL52_3406</name>
</gene>
<dbReference type="PRINTS" id="PR00149">
    <property type="entry name" value="FUMRATELYASE"/>
</dbReference>
<dbReference type="Pfam" id="PF00206">
    <property type="entry name" value="Lyase_1"/>
    <property type="match status" value="1"/>
</dbReference>
<proteinExistence type="predicted"/>
<sequence>MDTRIEKDFLGEREIPVNAYYGVQTQRAKENFQITGIPMSAEPEFVRAFGYVKKAATQANRDLKVLEPEVADAIIHACDLLIAGQYREQFITDFIQGGAGTSVNMNANEVIANLALEHLGHSKGQYQFVSPNDHVNYGQSTNDVYPTAFRLALILRLSAYSEALRQLQAAFFRKAEEFDRVLKMGRTHLQDAVPMSLGQEFRGWGTTIGEEVQRIAEVRQLLHEINLGATAIGTSVTAAPGYPQLATDYLSELTGTRFILAGDLVEATSDTGAYVLLSGAFKRTASKLTKICNDLRLLSSGPRCGFNEINLPQMQPGSSIMPGKVNPVIPESVNQTSFLVIGMDLTVTLAASAGQLQLNVMEPVITYALFTSLRTLENAVNTLRVKCIDGITANAERTRDMVLNSLGIITVLKPHFGYKQCCEIAREGHETGKSLHDIVVLERKLLTQERWDELFSFENLINPDSEKSKEQSS</sequence>
<dbReference type="InterPro" id="IPR024083">
    <property type="entry name" value="Fumarase/histidase_N"/>
</dbReference>
<dbReference type="FunFam" id="1.10.275.10:FF:000001">
    <property type="entry name" value="Fumarate hydratase, mitochondrial"/>
    <property type="match status" value="1"/>
</dbReference>
<dbReference type="NCBIfam" id="NF008909">
    <property type="entry name" value="PRK12273.1"/>
    <property type="match status" value="1"/>
</dbReference>
<keyword evidence="5" id="KW-1185">Reference proteome</keyword>
<dbReference type="GO" id="GO:0006099">
    <property type="term" value="P:tricarboxylic acid cycle"/>
    <property type="evidence" value="ECO:0007669"/>
    <property type="project" value="InterPro"/>
</dbReference>
<name>A0A1Q8YB24_9BURK</name>
<evidence type="ECO:0000313" key="5">
    <source>
        <dbReference type="Proteomes" id="UP000185911"/>
    </source>
</evidence>
<evidence type="ECO:0000313" key="4">
    <source>
        <dbReference type="EMBL" id="OLP05281.1"/>
    </source>
</evidence>
<dbReference type="CDD" id="cd01357">
    <property type="entry name" value="Aspartase"/>
    <property type="match status" value="1"/>
</dbReference>
<dbReference type="InterPro" id="IPR000362">
    <property type="entry name" value="Fumarate_lyase_fam"/>
</dbReference>
<evidence type="ECO:0000259" key="2">
    <source>
        <dbReference type="Pfam" id="PF00206"/>
    </source>
</evidence>